<sequence length="130" mass="14394">MKSLITNYKSLITSAKRGGFTLIELLIVITIIGVLAVAVLSAINPIEQIRRAQDQGRQSDAAELLNAFDRYYTAFFEFPWDALGQGAPSEVQVSAQLAWIDELIVKGEVKSQFRDRATWGDVYVTLNGTV</sequence>
<gene>
    <name evidence="7" type="ORF">A2797_00945</name>
</gene>
<dbReference type="PRINTS" id="PR00885">
    <property type="entry name" value="BCTERIALGSPH"/>
</dbReference>
<dbReference type="GO" id="GO:0015628">
    <property type="term" value="P:protein secretion by the type II secretion system"/>
    <property type="evidence" value="ECO:0007669"/>
    <property type="project" value="InterPro"/>
</dbReference>
<evidence type="ECO:0000256" key="3">
    <source>
        <dbReference type="ARBA" id="ARBA00022692"/>
    </source>
</evidence>
<dbReference type="AlphaFoldDB" id="A0A1F4VEE1"/>
<evidence type="ECO:0000313" key="7">
    <source>
        <dbReference type="EMBL" id="OGC55616.1"/>
    </source>
</evidence>
<dbReference type="PROSITE" id="PS00409">
    <property type="entry name" value="PROKAR_NTER_METHYL"/>
    <property type="match status" value="1"/>
</dbReference>
<dbReference type="InterPro" id="IPR045584">
    <property type="entry name" value="Pilin-like"/>
</dbReference>
<dbReference type="STRING" id="1802619.A2797_00945"/>
<dbReference type="Proteomes" id="UP000179005">
    <property type="component" value="Unassembled WGS sequence"/>
</dbReference>
<evidence type="ECO:0000256" key="1">
    <source>
        <dbReference type="ARBA" id="ARBA00004167"/>
    </source>
</evidence>
<dbReference type="SUPFAM" id="SSF54523">
    <property type="entry name" value="Pili subunits"/>
    <property type="match status" value="1"/>
</dbReference>
<comment type="subcellular location">
    <subcellularLocation>
        <location evidence="1">Membrane</location>
        <topology evidence="1">Single-pass membrane protein</topology>
    </subcellularLocation>
</comment>
<keyword evidence="2" id="KW-0488">Methylation</keyword>
<keyword evidence="5 6" id="KW-0472">Membrane</keyword>
<evidence type="ECO:0000313" key="8">
    <source>
        <dbReference type="Proteomes" id="UP000179005"/>
    </source>
</evidence>
<dbReference type="Gene3D" id="3.30.700.10">
    <property type="entry name" value="Glycoprotein, Type 4 Pilin"/>
    <property type="match status" value="1"/>
</dbReference>
<evidence type="ECO:0008006" key="9">
    <source>
        <dbReference type="Google" id="ProtNLM"/>
    </source>
</evidence>
<proteinExistence type="predicted"/>
<keyword evidence="3 6" id="KW-0812">Transmembrane</keyword>
<evidence type="ECO:0000256" key="6">
    <source>
        <dbReference type="SAM" id="Phobius"/>
    </source>
</evidence>
<dbReference type="Pfam" id="PF07963">
    <property type="entry name" value="N_methyl"/>
    <property type="match status" value="1"/>
</dbReference>
<protein>
    <recommendedName>
        <fullName evidence="9">Type II secretion system protein GspG C-terminal domain-containing protein</fullName>
    </recommendedName>
</protein>
<dbReference type="InterPro" id="IPR002416">
    <property type="entry name" value="T2SS_protein-GspH"/>
</dbReference>
<dbReference type="GO" id="GO:0016020">
    <property type="term" value="C:membrane"/>
    <property type="evidence" value="ECO:0007669"/>
    <property type="project" value="UniProtKB-SubCell"/>
</dbReference>
<comment type="caution">
    <text evidence="7">The sequence shown here is derived from an EMBL/GenBank/DDBJ whole genome shotgun (WGS) entry which is preliminary data.</text>
</comment>
<feature type="transmembrane region" description="Helical" evidence="6">
    <location>
        <begin position="20"/>
        <end position="43"/>
    </location>
</feature>
<evidence type="ECO:0000256" key="4">
    <source>
        <dbReference type="ARBA" id="ARBA00022989"/>
    </source>
</evidence>
<reference evidence="7 8" key="1">
    <citation type="journal article" date="2016" name="Nat. Commun.">
        <title>Thousands of microbial genomes shed light on interconnected biogeochemical processes in an aquifer system.</title>
        <authorList>
            <person name="Anantharaman K."/>
            <person name="Brown C.T."/>
            <person name="Hug L.A."/>
            <person name="Sharon I."/>
            <person name="Castelle C.J."/>
            <person name="Probst A.J."/>
            <person name="Thomas B.C."/>
            <person name="Singh A."/>
            <person name="Wilkins M.J."/>
            <person name="Karaoz U."/>
            <person name="Brodie E.L."/>
            <person name="Williams K.H."/>
            <person name="Hubbard S.S."/>
            <person name="Banfield J.F."/>
        </authorList>
    </citation>
    <scope>NUCLEOTIDE SEQUENCE [LARGE SCALE GENOMIC DNA]</scope>
</reference>
<dbReference type="NCBIfam" id="TIGR02532">
    <property type="entry name" value="IV_pilin_GFxxxE"/>
    <property type="match status" value="1"/>
</dbReference>
<evidence type="ECO:0000256" key="2">
    <source>
        <dbReference type="ARBA" id="ARBA00022481"/>
    </source>
</evidence>
<name>A0A1F4VEE1_UNCKA</name>
<dbReference type="GO" id="GO:0015627">
    <property type="term" value="C:type II protein secretion system complex"/>
    <property type="evidence" value="ECO:0007669"/>
    <property type="project" value="InterPro"/>
</dbReference>
<dbReference type="InterPro" id="IPR012902">
    <property type="entry name" value="N_methyl_site"/>
</dbReference>
<evidence type="ECO:0000256" key="5">
    <source>
        <dbReference type="ARBA" id="ARBA00023136"/>
    </source>
</evidence>
<accession>A0A1F4VEE1</accession>
<keyword evidence="4 6" id="KW-1133">Transmembrane helix</keyword>
<dbReference type="EMBL" id="MEVC01000008">
    <property type="protein sequence ID" value="OGC55616.1"/>
    <property type="molecule type" value="Genomic_DNA"/>
</dbReference>
<feature type="non-terminal residue" evidence="7">
    <location>
        <position position="130"/>
    </location>
</feature>
<organism evidence="7 8">
    <name type="scientific">candidate division WWE3 bacterium RIFCSPHIGHO2_01_FULL_48_15</name>
    <dbReference type="NCBI Taxonomy" id="1802619"/>
    <lineage>
        <taxon>Bacteria</taxon>
        <taxon>Katanobacteria</taxon>
    </lineage>
</organism>